<organism evidence="1 2">
    <name type="scientific">Beauveria asiatica</name>
    <dbReference type="NCBI Taxonomy" id="1069075"/>
    <lineage>
        <taxon>Eukaryota</taxon>
        <taxon>Fungi</taxon>
        <taxon>Dikarya</taxon>
        <taxon>Ascomycota</taxon>
        <taxon>Pezizomycotina</taxon>
        <taxon>Sordariomycetes</taxon>
        <taxon>Hypocreomycetidae</taxon>
        <taxon>Hypocreales</taxon>
        <taxon>Cordycipitaceae</taxon>
        <taxon>Beauveria</taxon>
    </lineage>
</organism>
<gene>
    <name evidence="1" type="ORF">G3M48_006088</name>
</gene>
<evidence type="ECO:0000313" key="2">
    <source>
        <dbReference type="Proteomes" id="UP001397290"/>
    </source>
</evidence>
<evidence type="ECO:0000313" key="1">
    <source>
        <dbReference type="EMBL" id="KAK8149660.1"/>
    </source>
</evidence>
<protein>
    <recommendedName>
        <fullName evidence="3">Secreted protein</fullName>
    </recommendedName>
</protein>
<comment type="caution">
    <text evidence="1">The sequence shown here is derived from an EMBL/GenBank/DDBJ whole genome shotgun (WGS) entry which is preliminary data.</text>
</comment>
<accession>A0AAW0S5G7</accession>
<keyword evidence="2" id="KW-1185">Reference proteome</keyword>
<reference evidence="1 2" key="1">
    <citation type="submission" date="2020-02" db="EMBL/GenBank/DDBJ databases">
        <title>Comparative genomics of the hypocrealean fungal genus Beauvera.</title>
        <authorList>
            <person name="Showalter D.N."/>
            <person name="Bushley K.E."/>
            <person name="Rehner S.A."/>
        </authorList>
    </citation>
    <scope>NUCLEOTIDE SEQUENCE [LARGE SCALE GENOMIC DNA]</scope>
    <source>
        <strain evidence="1 2">ARSEF4384</strain>
    </source>
</reference>
<evidence type="ECO:0008006" key="3">
    <source>
        <dbReference type="Google" id="ProtNLM"/>
    </source>
</evidence>
<name>A0AAW0S5G7_9HYPO</name>
<dbReference type="Proteomes" id="UP001397290">
    <property type="component" value="Unassembled WGS sequence"/>
</dbReference>
<sequence length="79" mass="8415">MASALLSFLLMSQFPKRMGPAIKTWNVAIQKRVSVTSRVVGSIRETKMLGLVPVCLDTSSPFASLSSKIRGSSAGSLCI</sequence>
<dbReference type="AlphaFoldDB" id="A0AAW0S5G7"/>
<proteinExistence type="predicted"/>
<dbReference type="EMBL" id="JAAHCF010000041">
    <property type="protein sequence ID" value="KAK8149660.1"/>
    <property type="molecule type" value="Genomic_DNA"/>
</dbReference>